<accession>A0A9X1VWF8</accession>
<sequence>MRKLIAVLLLSATLPLVFAAEPVRDWTWSESTCSATGNWLTYKGTASVVFTGSSLVAELHEKEMGMGLRHRIDGKVSRGKVKAVLSTMNTDSGDVLMTGKYSRKALKEFAETPVFEYIALTEGCSFIGLTRTTGVAK</sequence>
<organism evidence="2 3">
    <name type="scientific">Variovorax terrae</name>
    <dbReference type="NCBI Taxonomy" id="2923278"/>
    <lineage>
        <taxon>Bacteria</taxon>
        <taxon>Pseudomonadati</taxon>
        <taxon>Pseudomonadota</taxon>
        <taxon>Betaproteobacteria</taxon>
        <taxon>Burkholderiales</taxon>
        <taxon>Comamonadaceae</taxon>
        <taxon>Variovorax</taxon>
    </lineage>
</organism>
<dbReference type="Proteomes" id="UP001139447">
    <property type="component" value="Unassembled WGS sequence"/>
</dbReference>
<dbReference type="AlphaFoldDB" id="A0A9X1VWF8"/>
<keyword evidence="1" id="KW-0732">Signal</keyword>
<evidence type="ECO:0000313" key="2">
    <source>
        <dbReference type="EMBL" id="MCJ0763334.1"/>
    </source>
</evidence>
<reference evidence="2" key="1">
    <citation type="submission" date="2022-03" db="EMBL/GenBank/DDBJ databases">
        <authorList>
            <person name="Woo C.Y."/>
        </authorList>
    </citation>
    <scope>NUCLEOTIDE SEQUENCE</scope>
    <source>
        <strain evidence="2">CYS-02</strain>
    </source>
</reference>
<keyword evidence="3" id="KW-1185">Reference proteome</keyword>
<comment type="caution">
    <text evidence="2">The sequence shown here is derived from an EMBL/GenBank/DDBJ whole genome shotgun (WGS) entry which is preliminary data.</text>
</comment>
<name>A0A9X1VWF8_9BURK</name>
<feature type="signal peptide" evidence="1">
    <location>
        <begin position="1"/>
        <end position="19"/>
    </location>
</feature>
<protein>
    <submittedName>
        <fullName evidence="2">Uncharacterized protein</fullName>
    </submittedName>
</protein>
<dbReference type="RefSeq" id="WP_243305927.1">
    <property type="nucleotide sequence ID" value="NZ_JALGBI010000001.1"/>
</dbReference>
<gene>
    <name evidence="2" type="ORF">MMF98_08940</name>
</gene>
<proteinExistence type="predicted"/>
<evidence type="ECO:0000313" key="3">
    <source>
        <dbReference type="Proteomes" id="UP001139447"/>
    </source>
</evidence>
<feature type="chain" id="PRO_5040752608" evidence="1">
    <location>
        <begin position="20"/>
        <end position="137"/>
    </location>
</feature>
<evidence type="ECO:0000256" key="1">
    <source>
        <dbReference type="SAM" id="SignalP"/>
    </source>
</evidence>
<dbReference type="EMBL" id="JALGBI010000001">
    <property type="protein sequence ID" value="MCJ0763334.1"/>
    <property type="molecule type" value="Genomic_DNA"/>
</dbReference>